<evidence type="ECO:0000313" key="10">
    <source>
        <dbReference type="Proteomes" id="UP000049855"/>
    </source>
</evidence>
<feature type="active site" description="Proton donor/acceptor" evidence="8">
    <location>
        <position position="184"/>
    </location>
</feature>
<dbReference type="EC" id="5.1.1.3" evidence="2 8"/>
<dbReference type="InterPro" id="IPR033134">
    <property type="entry name" value="Asp/Glu_racemase_AS_2"/>
</dbReference>
<dbReference type="GO" id="GO:0008881">
    <property type="term" value="F:glutamate racemase activity"/>
    <property type="evidence" value="ECO:0007669"/>
    <property type="project" value="UniProtKB-UniRule"/>
</dbReference>
<dbReference type="GO" id="GO:0008360">
    <property type="term" value="P:regulation of cell shape"/>
    <property type="evidence" value="ECO:0007669"/>
    <property type="project" value="UniProtKB-KW"/>
</dbReference>
<dbReference type="NCBIfam" id="TIGR00067">
    <property type="entry name" value="glut_race"/>
    <property type="match status" value="1"/>
</dbReference>
<dbReference type="InterPro" id="IPR015942">
    <property type="entry name" value="Asp/Glu/hydantoin_racemase"/>
</dbReference>
<keyword evidence="5 8" id="KW-0413">Isomerase</keyword>
<dbReference type="InterPro" id="IPR004391">
    <property type="entry name" value="Glu_race"/>
</dbReference>
<dbReference type="AlphaFoldDB" id="A0A0U1KY15"/>
<sequence length="267" mass="29167">MSNNAPIGVFDSGIGGLTVVKEIIKIMPNENIVYFGDTGRAPYGSRPVEQIIEFSRQILDFLNRQDVKIAVVACNTMTMWALEQARSRYSFPIVGTNSGEQLALAATKNKNIGVAATQATINSSKHAARIKAADASAHVFPQACPPLVPLVEREELTGAAAEAACRECFQPMKDAGVDTVVLGCTHYPFLIETIKHILNPDVIIIDPAEQTAHDAYETLKSMDLLANAGQQAMRRFYFSADPARAKRLAQRIINVPLPDFQQVDILK</sequence>
<dbReference type="GO" id="GO:0009252">
    <property type="term" value="P:peptidoglycan biosynthetic process"/>
    <property type="evidence" value="ECO:0007669"/>
    <property type="project" value="UniProtKB-UniRule"/>
</dbReference>
<dbReference type="PANTHER" id="PTHR21198">
    <property type="entry name" value="GLUTAMATE RACEMASE"/>
    <property type="match status" value="1"/>
</dbReference>
<feature type="binding site" evidence="8">
    <location>
        <begin position="185"/>
        <end position="186"/>
    </location>
    <ligand>
        <name>substrate</name>
    </ligand>
</feature>
<accession>A0A0U1KY15</accession>
<dbReference type="GO" id="GO:0071555">
    <property type="term" value="P:cell wall organization"/>
    <property type="evidence" value="ECO:0007669"/>
    <property type="project" value="UniProtKB-KW"/>
</dbReference>
<evidence type="ECO:0000256" key="7">
    <source>
        <dbReference type="ARBA" id="ARBA00070053"/>
    </source>
</evidence>
<dbReference type="UniPathway" id="UPA00219"/>
<evidence type="ECO:0000256" key="2">
    <source>
        <dbReference type="ARBA" id="ARBA00013090"/>
    </source>
</evidence>
<dbReference type="SUPFAM" id="SSF53681">
    <property type="entry name" value="Aspartate/glutamate racemase"/>
    <property type="match status" value="2"/>
</dbReference>
<dbReference type="Pfam" id="PF01177">
    <property type="entry name" value="Asp_Glu_race"/>
    <property type="match status" value="1"/>
</dbReference>
<dbReference type="Proteomes" id="UP000049855">
    <property type="component" value="Unassembled WGS sequence"/>
</dbReference>
<proteinExistence type="inferred from homology"/>
<reference evidence="10" key="1">
    <citation type="submission" date="2015-03" db="EMBL/GenBank/DDBJ databases">
        <authorList>
            <person name="Nijsse Bart"/>
        </authorList>
    </citation>
    <scope>NUCLEOTIDE SEQUENCE [LARGE SCALE GENOMIC DNA]</scope>
</reference>
<organism evidence="9 10">
    <name type="scientific">Sporomusa ovata</name>
    <dbReference type="NCBI Taxonomy" id="2378"/>
    <lineage>
        <taxon>Bacteria</taxon>
        <taxon>Bacillati</taxon>
        <taxon>Bacillota</taxon>
        <taxon>Negativicutes</taxon>
        <taxon>Selenomonadales</taxon>
        <taxon>Sporomusaceae</taxon>
        <taxon>Sporomusa</taxon>
    </lineage>
</organism>
<protein>
    <recommendedName>
        <fullName evidence="7 8">Glutamate racemase</fullName>
        <ecNumber evidence="2 8">5.1.1.3</ecNumber>
    </recommendedName>
</protein>
<feature type="binding site" evidence="8">
    <location>
        <begin position="75"/>
        <end position="76"/>
    </location>
    <ligand>
        <name>substrate</name>
    </ligand>
</feature>
<keyword evidence="4 8" id="KW-0573">Peptidoglycan synthesis</keyword>
<keyword evidence="6 8" id="KW-0961">Cell wall biogenesis/degradation</keyword>
<dbReference type="Gene3D" id="3.40.50.1860">
    <property type="match status" value="2"/>
</dbReference>
<comment type="function">
    <text evidence="8">Provides the (R)-glutamate required for cell wall biosynthesis.</text>
</comment>
<feature type="binding site" evidence="8">
    <location>
        <begin position="11"/>
        <end position="12"/>
    </location>
    <ligand>
        <name>substrate</name>
    </ligand>
</feature>
<dbReference type="InterPro" id="IPR001920">
    <property type="entry name" value="Asp/Glu_race"/>
</dbReference>
<evidence type="ECO:0000256" key="6">
    <source>
        <dbReference type="ARBA" id="ARBA00023316"/>
    </source>
</evidence>
<keyword evidence="3 8" id="KW-0133">Cell shape</keyword>
<evidence type="ECO:0000256" key="3">
    <source>
        <dbReference type="ARBA" id="ARBA00022960"/>
    </source>
</evidence>
<comment type="catalytic activity">
    <reaction evidence="1 8">
        <text>L-glutamate = D-glutamate</text>
        <dbReference type="Rhea" id="RHEA:12813"/>
        <dbReference type="ChEBI" id="CHEBI:29985"/>
        <dbReference type="ChEBI" id="CHEBI:29986"/>
        <dbReference type="EC" id="5.1.1.3"/>
    </reaction>
</comment>
<feature type="active site" description="Proton donor/acceptor" evidence="8">
    <location>
        <position position="74"/>
    </location>
</feature>
<keyword evidence="10" id="KW-1185">Reference proteome</keyword>
<gene>
    <name evidence="8" type="primary">murI</name>
    <name evidence="9" type="ORF">SpAn4DRAFT_3689</name>
</gene>
<dbReference type="HAMAP" id="MF_00258">
    <property type="entry name" value="Glu_racemase"/>
    <property type="match status" value="1"/>
</dbReference>
<dbReference type="PANTHER" id="PTHR21198:SF3">
    <property type="entry name" value="GLUTAMATE RACEMASE"/>
    <property type="match status" value="1"/>
</dbReference>
<feature type="binding site" evidence="8">
    <location>
        <begin position="43"/>
        <end position="44"/>
    </location>
    <ligand>
        <name>substrate</name>
    </ligand>
</feature>
<dbReference type="EMBL" id="CTRP01000005">
    <property type="protein sequence ID" value="CQR71823.1"/>
    <property type="molecule type" value="Genomic_DNA"/>
</dbReference>
<evidence type="ECO:0000256" key="4">
    <source>
        <dbReference type="ARBA" id="ARBA00022984"/>
    </source>
</evidence>
<name>A0A0U1KY15_9FIRM</name>
<comment type="similarity">
    <text evidence="8">Belongs to the aspartate/glutamate racemases family.</text>
</comment>
<dbReference type="FunFam" id="3.40.50.1860:FF:000002">
    <property type="entry name" value="Glutamate racemase"/>
    <property type="match status" value="1"/>
</dbReference>
<evidence type="ECO:0000256" key="8">
    <source>
        <dbReference type="HAMAP-Rule" id="MF_00258"/>
    </source>
</evidence>
<dbReference type="PROSITE" id="PS00924">
    <property type="entry name" value="ASP_GLU_RACEMASE_2"/>
    <property type="match status" value="1"/>
</dbReference>
<evidence type="ECO:0000313" key="9">
    <source>
        <dbReference type="EMBL" id="CQR71823.1"/>
    </source>
</evidence>
<comment type="pathway">
    <text evidence="8">Cell wall biogenesis; peptidoglycan biosynthesis.</text>
</comment>
<evidence type="ECO:0000256" key="5">
    <source>
        <dbReference type="ARBA" id="ARBA00023235"/>
    </source>
</evidence>
<dbReference type="RefSeq" id="WP_021168897.1">
    <property type="nucleotide sequence ID" value="NZ_CTRP01000005.1"/>
</dbReference>
<evidence type="ECO:0000256" key="1">
    <source>
        <dbReference type="ARBA" id="ARBA00001602"/>
    </source>
</evidence>